<evidence type="ECO:0000256" key="6">
    <source>
        <dbReference type="ARBA" id="ARBA00023136"/>
    </source>
</evidence>
<evidence type="ECO:0000256" key="9">
    <source>
        <dbReference type="RuleBase" id="RU003357"/>
    </source>
</evidence>
<evidence type="ECO:0000256" key="5">
    <source>
        <dbReference type="ARBA" id="ARBA00023077"/>
    </source>
</evidence>
<dbReference type="InterPro" id="IPR023996">
    <property type="entry name" value="TonB-dep_OMP_SusC/RagA"/>
</dbReference>
<evidence type="ECO:0000256" key="3">
    <source>
        <dbReference type="ARBA" id="ARBA00022452"/>
    </source>
</evidence>
<keyword evidence="2 8" id="KW-0813">Transport</keyword>
<keyword evidence="4 8" id="KW-0812">Transmembrane</keyword>
<dbReference type="NCBIfam" id="TIGR04056">
    <property type="entry name" value="OMP_RagA_SusC"/>
    <property type="match status" value="1"/>
</dbReference>
<dbReference type="PROSITE" id="PS52016">
    <property type="entry name" value="TONB_DEPENDENT_REC_3"/>
    <property type="match status" value="1"/>
</dbReference>
<evidence type="ECO:0000313" key="14">
    <source>
        <dbReference type="Proteomes" id="UP001597545"/>
    </source>
</evidence>
<keyword evidence="10" id="KW-0732">Signal</keyword>
<evidence type="ECO:0000256" key="1">
    <source>
        <dbReference type="ARBA" id="ARBA00004571"/>
    </source>
</evidence>
<proteinExistence type="inferred from homology"/>
<dbReference type="InterPro" id="IPR036942">
    <property type="entry name" value="Beta-barrel_TonB_sf"/>
</dbReference>
<name>A0ABW5KLK6_9SPHI</name>
<organism evidence="13 14">
    <name type="scientific">Sphingobacterium suaedae</name>
    <dbReference type="NCBI Taxonomy" id="1686402"/>
    <lineage>
        <taxon>Bacteria</taxon>
        <taxon>Pseudomonadati</taxon>
        <taxon>Bacteroidota</taxon>
        <taxon>Sphingobacteriia</taxon>
        <taxon>Sphingobacteriales</taxon>
        <taxon>Sphingobacteriaceae</taxon>
        <taxon>Sphingobacterium</taxon>
    </lineage>
</organism>
<comment type="caution">
    <text evidence="13">The sequence shown here is derived from an EMBL/GenBank/DDBJ whole genome shotgun (WGS) entry which is preliminary data.</text>
</comment>
<dbReference type="Gene3D" id="2.170.130.10">
    <property type="entry name" value="TonB-dependent receptor, plug domain"/>
    <property type="match status" value="1"/>
</dbReference>
<keyword evidence="3 8" id="KW-1134">Transmembrane beta strand</keyword>
<dbReference type="InterPro" id="IPR000531">
    <property type="entry name" value="Beta-barrel_TonB"/>
</dbReference>
<dbReference type="InterPro" id="IPR008969">
    <property type="entry name" value="CarboxyPept-like_regulatory"/>
</dbReference>
<evidence type="ECO:0000256" key="10">
    <source>
        <dbReference type="SAM" id="SignalP"/>
    </source>
</evidence>
<keyword evidence="14" id="KW-1185">Reference proteome</keyword>
<evidence type="ECO:0000259" key="12">
    <source>
        <dbReference type="Pfam" id="PF07715"/>
    </source>
</evidence>
<evidence type="ECO:0000256" key="2">
    <source>
        <dbReference type="ARBA" id="ARBA00022448"/>
    </source>
</evidence>
<protein>
    <submittedName>
        <fullName evidence="13">SusC/RagA family TonB-linked outer membrane protein</fullName>
    </submittedName>
</protein>
<keyword evidence="5 9" id="KW-0798">TonB box</keyword>
<dbReference type="EMBL" id="JBHULR010000015">
    <property type="protein sequence ID" value="MFD2549353.1"/>
    <property type="molecule type" value="Genomic_DNA"/>
</dbReference>
<feature type="domain" description="TonB-dependent receptor-like beta-barrel" evidence="11">
    <location>
        <begin position="401"/>
        <end position="992"/>
    </location>
</feature>
<dbReference type="Pfam" id="PF07715">
    <property type="entry name" value="Plug"/>
    <property type="match status" value="1"/>
</dbReference>
<dbReference type="Proteomes" id="UP001597545">
    <property type="component" value="Unassembled WGS sequence"/>
</dbReference>
<feature type="signal peptide" evidence="10">
    <location>
        <begin position="1"/>
        <end position="23"/>
    </location>
</feature>
<dbReference type="SUPFAM" id="SSF49464">
    <property type="entry name" value="Carboxypeptidase regulatory domain-like"/>
    <property type="match status" value="1"/>
</dbReference>
<dbReference type="Gene3D" id="2.40.170.20">
    <property type="entry name" value="TonB-dependent receptor, beta-barrel domain"/>
    <property type="match status" value="1"/>
</dbReference>
<gene>
    <name evidence="13" type="ORF">ACFSR5_17015</name>
</gene>
<evidence type="ECO:0000256" key="7">
    <source>
        <dbReference type="ARBA" id="ARBA00023237"/>
    </source>
</evidence>
<dbReference type="NCBIfam" id="TIGR04057">
    <property type="entry name" value="SusC_RagA_signa"/>
    <property type="match status" value="1"/>
</dbReference>
<evidence type="ECO:0000313" key="13">
    <source>
        <dbReference type="EMBL" id="MFD2549353.1"/>
    </source>
</evidence>
<feature type="chain" id="PRO_5046480183" evidence="10">
    <location>
        <begin position="24"/>
        <end position="1036"/>
    </location>
</feature>
<feature type="domain" description="TonB-dependent receptor plug" evidence="12">
    <location>
        <begin position="127"/>
        <end position="234"/>
    </location>
</feature>
<reference evidence="14" key="1">
    <citation type="journal article" date="2019" name="Int. J. Syst. Evol. Microbiol.">
        <title>The Global Catalogue of Microorganisms (GCM) 10K type strain sequencing project: providing services to taxonomists for standard genome sequencing and annotation.</title>
        <authorList>
            <consortium name="The Broad Institute Genomics Platform"/>
            <consortium name="The Broad Institute Genome Sequencing Center for Infectious Disease"/>
            <person name="Wu L."/>
            <person name="Ma J."/>
        </authorList>
    </citation>
    <scope>NUCLEOTIDE SEQUENCE [LARGE SCALE GENOMIC DNA]</scope>
    <source>
        <strain evidence="14">KCTC 42662</strain>
    </source>
</reference>
<dbReference type="InterPro" id="IPR023997">
    <property type="entry name" value="TonB-dep_OMP_SusC/RagA_CS"/>
</dbReference>
<dbReference type="RefSeq" id="WP_380905670.1">
    <property type="nucleotide sequence ID" value="NZ_JBHUEG010000012.1"/>
</dbReference>
<dbReference type="Gene3D" id="2.60.40.1120">
    <property type="entry name" value="Carboxypeptidase-like, regulatory domain"/>
    <property type="match status" value="1"/>
</dbReference>
<dbReference type="InterPro" id="IPR037066">
    <property type="entry name" value="Plug_dom_sf"/>
</dbReference>
<keyword evidence="7 8" id="KW-0998">Cell outer membrane</keyword>
<accession>A0ABW5KLK6</accession>
<evidence type="ECO:0000256" key="4">
    <source>
        <dbReference type="ARBA" id="ARBA00022692"/>
    </source>
</evidence>
<evidence type="ECO:0000256" key="8">
    <source>
        <dbReference type="PROSITE-ProRule" id="PRU01360"/>
    </source>
</evidence>
<dbReference type="Pfam" id="PF13715">
    <property type="entry name" value="CarbopepD_reg_2"/>
    <property type="match status" value="1"/>
</dbReference>
<dbReference type="InterPro" id="IPR012910">
    <property type="entry name" value="Plug_dom"/>
</dbReference>
<dbReference type="Pfam" id="PF00593">
    <property type="entry name" value="TonB_dep_Rec_b-barrel"/>
    <property type="match status" value="1"/>
</dbReference>
<dbReference type="SUPFAM" id="SSF56935">
    <property type="entry name" value="Porins"/>
    <property type="match status" value="1"/>
</dbReference>
<keyword evidence="6 8" id="KW-0472">Membrane</keyword>
<dbReference type="InterPro" id="IPR039426">
    <property type="entry name" value="TonB-dep_rcpt-like"/>
</dbReference>
<comment type="similarity">
    <text evidence="8 9">Belongs to the TonB-dependent receptor family.</text>
</comment>
<evidence type="ECO:0000259" key="11">
    <source>
        <dbReference type="Pfam" id="PF00593"/>
    </source>
</evidence>
<comment type="subcellular location">
    <subcellularLocation>
        <location evidence="1 8">Cell outer membrane</location>
        <topology evidence="1 8">Multi-pass membrane protein</topology>
    </subcellularLocation>
</comment>
<sequence length="1036" mass="115462">MFRKSNLILLASILLLATSAVQATTLRGAWGHMADQVPVRGKVVDENGSPIPGATVVIVGTTVSAMSDVQGNFAIQAKIGDKLRATFVGYSDSEVSVEETELTIRMSSDNQSLDEVIVVGYGTTTRRSVVGAVDQINAKTIADRPVANVTQALQGASPSLNIQQRSMDPNSNTMNINIRGISTMNSNGPLVVIDGLITDVGTLNKLNPADIENVSVLKDAGTAAIYGSRSANGVILVTTKTGKQNQKPRVTLSALTGMQDPQILFSPVMGYQNATLKNLALTNVGKDPEFTPDQIQDLYDNRATEVWNYDQIMKSSLQQNHNVTISGGGDRSTYLFSGGYLDQRSNFVGNKDYGIKRFNLRSNLSTEIGIVKLSGILAYARNNGLSTTAGNAIINSSRIPPYYYYRMQADNGHYLINNALTDQNPLAELREGGYTKNGNDYFNANIALDVKLMDGLKLRGVFGADINSDHRFIRRIQVPLYASATAEKPSVYVNSTRNTEDFNEKASMLNYQLMLDYNKTFGSHEVKGLFGATNESYTRRQNEIKLKFTDPILGTPTTGTEFDPTSRTSLDGTYETSITSLIGRLNYAFAQRYFLEATFRYDGSSRFAKATRWGFFPSISAGWRLSEEDFMETYRESVGELKIRSSYGVLGNQDMDPYQFLTRYQTVNNSYGFNNKPVNGAGFTYANENLRWEKTKNFNIGLDASFFRNKLTASLDYFHKNTTDILITPDIPSTFGTQLSKTNIGEMTNQGWELVLAYRNSTGDFQHGISANIGDSYNRVTYFEGKEQFSEADRIRKIIREGLPLNSYYGYKVQGLFQNMQEIESAALPVGVTASDLQPGDVRYIDRNGDGVIDSKDRFVLGHGFPRYSFGLTYDLAYKGFDFSMFWQGVGKRDMMIRGELVEPFHENYSYAIYKHQLDYWTPTNTDATWPRLTAAGSTSTTNNYQMESDIYMFNGSYARLKNIQMGYTIPREWAGRLHLEKARIFVNAQNLLTFSLNSWIDPESSEFDSNMSGSANSARNYPTLKYYGVGLDIQF</sequence>